<evidence type="ECO:0000256" key="1">
    <source>
        <dbReference type="ARBA" id="ARBA00004123"/>
    </source>
</evidence>
<dbReference type="OrthoDB" id="5970at2759"/>
<dbReference type="PROSITE" id="PS50158">
    <property type="entry name" value="ZF_CCHC"/>
    <property type="match status" value="1"/>
</dbReference>
<dbReference type="CDD" id="cd12373">
    <property type="entry name" value="RRM_SRSF3_like"/>
    <property type="match status" value="1"/>
</dbReference>
<keyword evidence="4 8" id="KW-0863">Zinc-finger</keyword>
<dbReference type="Proteomes" id="UP000886520">
    <property type="component" value="Chromosome 6"/>
</dbReference>
<comment type="caution">
    <text evidence="13">The sequence shown here is derived from an EMBL/GenBank/DDBJ whole genome shotgun (WGS) entry which is preliminary data.</text>
</comment>
<comment type="subcellular location">
    <subcellularLocation>
        <location evidence="1">Nucleus</location>
    </subcellularLocation>
</comment>
<evidence type="ECO:0000313" key="13">
    <source>
        <dbReference type="EMBL" id="KAI5078276.1"/>
    </source>
</evidence>
<dbReference type="EMBL" id="JABFUD020000006">
    <property type="protein sequence ID" value="KAI5078276.1"/>
    <property type="molecule type" value="Genomic_DNA"/>
</dbReference>
<name>A0A9D4V2M3_ADICA</name>
<dbReference type="GO" id="GO:0008270">
    <property type="term" value="F:zinc ion binding"/>
    <property type="evidence" value="ECO:0007669"/>
    <property type="project" value="UniProtKB-KW"/>
</dbReference>
<evidence type="ECO:0000313" key="14">
    <source>
        <dbReference type="Proteomes" id="UP000886520"/>
    </source>
</evidence>
<evidence type="ECO:0000259" key="11">
    <source>
        <dbReference type="PROSITE" id="PS50102"/>
    </source>
</evidence>
<accession>A0A9D4V2M3</accession>
<evidence type="ECO:0000256" key="6">
    <source>
        <dbReference type="ARBA" id="ARBA00023187"/>
    </source>
</evidence>
<evidence type="ECO:0000256" key="3">
    <source>
        <dbReference type="ARBA" id="ARBA00022723"/>
    </source>
</evidence>
<feature type="domain" description="CCHC-type" evidence="12">
    <location>
        <begin position="94"/>
        <end position="109"/>
    </location>
</feature>
<evidence type="ECO:0000256" key="10">
    <source>
        <dbReference type="SAM" id="MobiDB-lite"/>
    </source>
</evidence>
<feature type="region of interest" description="Disordered" evidence="10">
    <location>
        <begin position="66"/>
        <end position="89"/>
    </location>
</feature>
<evidence type="ECO:0000256" key="2">
    <source>
        <dbReference type="ARBA" id="ARBA00022664"/>
    </source>
</evidence>
<gene>
    <name evidence="13" type="ORF">GOP47_0005947</name>
</gene>
<dbReference type="GO" id="GO:0005634">
    <property type="term" value="C:nucleus"/>
    <property type="evidence" value="ECO:0007669"/>
    <property type="project" value="UniProtKB-SubCell"/>
</dbReference>
<dbReference type="InterPro" id="IPR001878">
    <property type="entry name" value="Znf_CCHC"/>
</dbReference>
<keyword evidence="7" id="KW-0539">Nucleus</keyword>
<feature type="region of interest" description="Disordered" evidence="10">
    <location>
        <begin position="115"/>
        <end position="197"/>
    </location>
</feature>
<keyword evidence="5" id="KW-0862">Zinc</keyword>
<dbReference type="SMART" id="SM00343">
    <property type="entry name" value="ZnF_C2HC"/>
    <property type="match status" value="1"/>
</dbReference>
<dbReference type="Gene3D" id="4.10.60.10">
    <property type="entry name" value="Zinc finger, CCHC-type"/>
    <property type="match status" value="1"/>
</dbReference>
<feature type="domain" description="RRM" evidence="11">
    <location>
        <begin position="2"/>
        <end position="73"/>
    </location>
</feature>
<evidence type="ECO:0000256" key="9">
    <source>
        <dbReference type="PROSITE-ProRule" id="PRU00176"/>
    </source>
</evidence>
<proteinExistence type="predicted"/>
<dbReference type="Gene3D" id="3.30.70.330">
    <property type="match status" value="1"/>
</dbReference>
<dbReference type="InterPro" id="IPR050907">
    <property type="entry name" value="SRSF"/>
</dbReference>
<dbReference type="FunFam" id="3.30.70.330:FF:000214">
    <property type="entry name" value="Serine/arginine-rich splicing factor 7"/>
    <property type="match status" value="1"/>
</dbReference>
<evidence type="ECO:0000256" key="8">
    <source>
        <dbReference type="PROSITE-ProRule" id="PRU00047"/>
    </source>
</evidence>
<dbReference type="GO" id="GO:0000398">
    <property type="term" value="P:mRNA splicing, via spliceosome"/>
    <property type="evidence" value="ECO:0007669"/>
    <property type="project" value="UniProtKB-ARBA"/>
</dbReference>
<dbReference type="SMART" id="SM00360">
    <property type="entry name" value="RRM"/>
    <property type="match status" value="1"/>
</dbReference>
<dbReference type="SUPFAM" id="SSF57756">
    <property type="entry name" value="Retrovirus zinc finger-like domains"/>
    <property type="match status" value="1"/>
</dbReference>
<dbReference type="InterPro" id="IPR000504">
    <property type="entry name" value="RRM_dom"/>
</dbReference>
<feature type="compositionally biased region" description="Basic residues" evidence="10">
    <location>
        <begin position="123"/>
        <end position="132"/>
    </location>
</feature>
<keyword evidence="14" id="KW-1185">Reference proteome</keyword>
<organism evidence="13 14">
    <name type="scientific">Adiantum capillus-veneris</name>
    <name type="common">Maidenhair fern</name>
    <dbReference type="NCBI Taxonomy" id="13818"/>
    <lineage>
        <taxon>Eukaryota</taxon>
        <taxon>Viridiplantae</taxon>
        <taxon>Streptophyta</taxon>
        <taxon>Embryophyta</taxon>
        <taxon>Tracheophyta</taxon>
        <taxon>Polypodiopsida</taxon>
        <taxon>Polypodiidae</taxon>
        <taxon>Polypodiales</taxon>
        <taxon>Pteridineae</taxon>
        <taxon>Pteridaceae</taxon>
        <taxon>Vittarioideae</taxon>
        <taxon>Adiantum</taxon>
    </lineage>
</organism>
<dbReference type="InterPro" id="IPR012677">
    <property type="entry name" value="Nucleotide-bd_a/b_plait_sf"/>
</dbReference>
<dbReference type="PANTHER" id="PTHR23147">
    <property type="entry name" value="SERINE/ARGININE RICH SPLICING FACTOR"/>
    <property type="match status" value="1"/>
</dbReference>
<evidence type="ECO:0000256" key="7">
    <source>
        <dbReference type="ARBA" id="ARBA00023242"/>
    </source>
</evidence>
<keyword evidence="2" id="KW-0507">mRNA processing</keyword>
<evidence type="ECO:0000256" key="5">
    <source>
        <dbReference type="ARBA" id="ARBA00022833"/>
    </source>
</evidence>
<reference evidence="13" key="1">
    <citation type="submission" date="2021-01" db="EMBL/GenBank/DDBJ databases">
        <title>Adiantum capillus-veneris genome.</title>
        <authorList>
            <person name="Fang Y."/>
            <person name="Liao Q."/>
        </authorList>
    </citation>
    <scope>NUCLEOTIDE SEQUENCE</scope>
    <source>
        <strain evidence="13">H3</strain>
        <tissue evidence="13">Leaf</tissue>
    </source>
</reference>
<dbReference type="GO" id="GO:0003723">
    <property type="term" value="F:RNA binding"/>
    <property type="evidence" value="ECO:0007669"/>
    <property type="project" value="UniProtKB-UniRule"/>
</dbReference>
<dbReference type="AlphaFoldDB" id="A0A9D4V2M3"/>
<keyword evidence="3" id="KW-0479">Metal-binding</keyword>
<dbReference type="SUPFAM" id="SSF54928">
    <property type="entry name" value="RNA-binding domain, RBD"/>
    <property type="match status" value="1"/>
</dbReference>
<dbReference type="Pfam" id="PF00098">
    <property type="entry name" value="zf-CCHC"/>
    <property type="match status" value="1"/>
</dbReference>
<sequence>MSRIYVGNVDPRASERDLEDEFRMYGVLRSVWVARKPPGFAFVEFEDRRDASDAIRALNGKNGWRVELSRGGSGGGSGGGPRGGGGGRGGEDMKCYECGESGHFARECRLRIGPSGLGSGVRARSRSPRFRRSPSYTRGGQSPRRRSPVAFGSKRSRSPVRARSGYSPPRERSLSRSPPPRRGNFKNSPPANGSPRERRFERTLVPWLHQIDNFVALFLDSLLKCASATAWLLKNWFSAFFEYRLQSASSAGLHFNRRLPVSETILDMVLEVSRQASYKPLRS</sequence>
<feature type="compositionally biased region" description="Gly residues" evidence="10">
    <location>
        <begin position="71"/>
        <end position="88"/>
    </location>
</feature>
<dbReference type="Pfam" id="PF00076">
    <property type="entry name" value="RRM_1"/>
    <property type="match status" value="1"/>
</dbReference>
<evidence type="ECO:0000256" key="4">
    <source>
        <dbReference type="ARBA" id="ARBA00022771"/>
    </source>
</evidence>
<dbReference type="InterPro" id="IPR035979">
    <property type="entry name" value="RBD_domain_sf"/>
</dbReference>
<dbReference type="InterPro" id="IPR036875">
    <property type="entry name" value="Znf_CCHC_sf"/>
</dbReference>
<protein>
    <submittedName>
        <fullName evidence="13">Uncharacterized protein</fullName>
    </submittedName>
</protein>
<keyword evidence="9" id="KW-0694">RNA-binding</keyword>
<evidence type="ECO:0000259" key="12">
    <source>
        <dbReference type="PROSITE" id="PS50158"/>
    </source>
</evidence>
<keyword evidence="6" id="KW-0508">mRNA splicing</keyword>
<dbReference type="PROSITE" id="PS50102">
    <property type="entry name" value="RRM"/>
    <property type="match status" value="1"/>
</dbReference>